<dbReference type="InterPro" id="IPR013740">
    <property type="entry name" value="Redoxin"/>
</dbReference>
<evidence type="ECO:0000313" key="6">
    <source>
        <dbReference type="EMBL" id="TQD61870.1"/>
    </source>
</evidence>
<reference evidence="6 7" key="1">
    <citation type="submission" date="2019-06" db="EMBL/GenBank/DDBJ databases">
        <title>Draft genome sequence of Actinomyces oris CCUG 34288T.</title>
        <authorList>
            <person name="Salva-Serra F."/>
            <person name="Cardew S."/>
            <person name="Moore E."/>
        </authorList>
    </citation>
    <scope>NUCLEOTIDE SEQUENCE [LARGE SCALE GENOMIC DNA]</scope>
    <source>
        <strain evidence="6 7">CCUG 34288</strain>
    </source>
</reference>
<keyword evidence="5" id="KW-0472">Membrane</keyword>
<dbReference type="InterPro" id="IPR013766">
    <property type="entry name" value="Thioredoxin_domain"/>
</dbReference>
<dbReference type="Pfam" id="PF17991">
    <property type="entry name" value="Thioredoxin_10"/>
    <property type="match status" value="1"/>
</dbReference>
<dbReference type="PANTHER" id="PTHR42852:SF13">
    <property type="entry name" value="PROTEIN DIPZ"/>
    <property type="match status" value="1"/>
</dbReference>
<dbReference type="SUPFAM" id="SSF52833">
    <property type="entry name" value="Thioredoxin-like"/>
    <property type="match status" value="1"/>
</dbReference>
<dbReference type="EMBL" id="VICC01000004">
    <property type="protein sequence ID" value="TQD61870.1"/>
    <property type="molecule type" value="Genomic_DNA"/>
</dbReference>
<evidence type="ECO:0000256" key="1">
    <source>
        <dbReference type="ARBA" id="ARBA00004651"/>
    </source>
</evidence>
<accession>A0A1Q8WT02</accession>
<dbReference type="GO" id="GO:0005886">
    <property type="term" value="C:plasma membrane"/>
    <property type="evidence" value="ECO:0007669"/>
    <property type="project" value="UniProtKB-SubCell"/>
</dbReference>
<dbReference type="PROSITE" id="PS51352">
    <property type="entry name" value="THIOREDOXIN_2"/>
    <property type="match status" value="1"/>
</dbReference>
<dbReference type="GO" id="GO:0016491">
    <property type="term" value="F:oxidoreductase activity"/>
    <property type="evidence" value="ECO:0007669"/>
    <property type="project" value="InterPro"/>
</dbReference>
<evidence type="ECO:0000256" key="3">
    <source>
        <dbReference type="ARBA" id="ARBA00022692"/>
    </source>
</evidence>
<evidence type="ECO:0000256" key="5">
    <source>
        <dbReference type="ARBA" id="ARBA00023136"/>
    </source>
</evidence>
<dbReference type="Gene3D" id="3.40.30.10">
    <property type="entry name" value="Glutaredoxin"/>
    <property type="match status" value="1"/>
</dbReference>
<dbReference type="InterPro" id="IPR036249">
    <property type="entry name" value="Thioredoxin-like_sf"/>
</dbReference>
<comment type="subcellular location">
    <subcellularLocation>
        <location evidence="1">Cell membrane</location>
        <topology evidence="1">Multi-pass membrane protein</topology>
    </subcellularLocation>
</comment>
<sequence length="568" mass="59843">MTTVSSLVAIGLLGGLITGISPCVLPVLPVILLSAGAQGARGDGGDDKGGDGGFASRFHPYLVVTGLVVSFTVFTLLGSTVLSLLHLPQDLIRWIGIVMLALIGLGMMVPKVMEILERPFARFQRFGGSKNPSNGFLLGLVLGAAYVPCAGPVLAAVAVAGATGRIGADTVALAVSFAVGTAIPLLAFALAGRGITERIQAFRTRQRAIRITAGVVMLGLAVALVLDAPAALQRRLPDYTASLQARTDDLLHGDSSSGPCRPGAATLGDCGPLPAIDGAVAWINTPGDQPLTQQSRAGKVTLVDFFAYSCINCQRSVPGIEKLYETYAASGLQVIGVHSPEYAFEKEVDNVRGGVKRLGITYPVAVDSNLTTWTNFDNHYWPAHYLADAQGNVRQTHVGEGGEAATEKLVRELLMQANPKVTLPAPVFSEAKDDAGTNSPRTPETYLGSDRASGFAQGTLDKGQHTFSFPSRLQADTFALDGTWTVEPQYITPTEGKGRLRLSYRGKQVNLVVSGEGDLTWTVNGKTRTTHVSGVPNGMELVHSEEVGSGELELEASPGLQLYSFTFG</sequence>
<dbReference type="Gene3D" id="2.60.120.260">
    <property type="entry name" value="Galactose-binding domain-like"/>
    <property type="match status" value="1"/>
</dbReference>
<dbReference type="AlphaFoldDB" id="A0A1Q8WT02"/>
<proteinExistence type="predicted"/>
<dbReference type="InterPro" id="IPR050553">
    <property type="entry name" value="Thioredoxin_ResA/DsbE_sf"/>
</dbReference>
<dbReference type="Pfam" id="PF02683">
    <property type="entry name" value="DsbD_TM"/>
    <property type="match status" value="1"/>
</dbReference>
<comment type="caution">
    <text evidence="6">The sequence shown here is derived from an EMBL/GenBank/DDBJ whole genome shotgun (WGS) entry which is preliminary data.</text>
</comment>
<protein>
    <submittedName>
        <fullName evidence="6">Redoxin domain-containing protein</fullName>
    </submittedName>
</protein>
<dbReference type="InterPro" id="IPR041017">
    <property type="entry name" value="Thioredoxin_10"/>
</dbReference>
<dbReference type="PANTHER" id="PTHR42852">
    <property type="entry name" value="THIOL:DISULFIDE INTERCHANGE PROTEIN DSBE"/>
    <property type="match status" value="1"/>
</dbReference>
<keyword evidence="3" id="KW-0812">Transmembrane</keyword>
<dbReference type="Proteomes" id="UP000317942">
    <property type="component" value="Unassembled WGS sequence"/>
</dbReference>
<dbReference type="GeneID" id="64211848"/>
<evidence type="ECO:0000256" key="2">
    <source>
        <dbReference type="ARBA" id="ARBA00022475"/>
    </source>
</evidence>
<evidence type="ECO:0000313" key="7">
    <source>
        <dbReference type="Proteomes" id="UP000317942"/>
    </source>
</evidence>
<keyword evidence="4" id="KW-1133">Transmembrane helix</keyword>
<organism evidence="6 7">
    <name type="scientific">Actinomyces oris</name>
    <dbReference type="NCBI Taxonomy" id="544580"/>
    <lineage>
        <taxon>Bacteria</taxon>
        <taxon>Bacillati</taxon>
        <taxon>Actinomycetota</taxon>
        <taxon>Actinomycetes</taxon>
        <taxon>Actinomycetales</taxon>
        <taxon>Actinomycetaceae</taxon>
        <taxon>Actinomyces</taxon>
    </lineage>
</organism>
<dbReference type="OrthoDB" id="9811352at2"/>
<dbReference type="Pfam" id="PF08534">
    <property type="entry name" value="Redoxin"/>
    <property type="match status" value="1"/>
</dbReference>
<keyword evidence="2" id="KW-1003">Cell membrane</keyword>
<name>A0A1Q8WT02_9ACTO</name>
<dbReference type="GO" id="GO:0017004">
    <property type="term" value="P:cytochrome complex assembly"/>
    <property type="evidence" value="ECO:0007669"/>
    <property type="project" value="InterPro"/>
</dbReference>
<gene>
    <name evidence="6" type="ORF">FK267_05615</name>
</gene>
<dbReference type="RefSeq" id="WP_075378497.1">
    <property type="nucleotide sequence ID" value="NZ_CP066060.1"/>
</dbReference>
<evidence type="ECO:0000256" key="4">
    <source>
        <dbReference type="ARBA" id="ARBA00022989"/>
    </source>
</evidence>
<dbReference type="InterPro" id="IPR003834">
    <property type="entry name" value="Cyt_c_assmbl_TM_dom"/>
</dbReference>